<protein>
    <submittedName>
        <fullName evidence="2">Metal-dependent hydrolase</fullName>
    </submittedName>
</protein>
<dbReference type="GO" id="GO:0019213">
    <property type="term" value="F:deacetylase activity"/>
    <property type="evidence" value="ECO:0007669"/>
    <property type="project" value="InterPro"/>
</dbReference>
<dbReference type="PANTHER" id="PTHR42717">
    <property type="entry name" value="DIHYDROOROTASE-RELATED"/>
    <property type="match status" value="1"/>
</dbReference>
<feature type="domain" description="Amidohydrolase-related" evidence="1">
    <location>
        <begin position="77"/>
        <end position="392"/>
    </location>
</feature>
<dbReference type="PANTHER" id="PTHR42717:SF1">
    <property type="entry name" value="IMIDAZOLONEPROPIONASE AND RELATED AMIDOHYDROLASES"/>
    <property type="match status" value="1"/>
</dbReference>
<keyword evidence="3" id="KW-1185">Reference proteome</keyword>
<dbReference type="SUPFAM" id="SSF51556">
    <property type="entry name" value="Metallo-dependent hydrolases"/>
    <property type="match status" value="1"/>
</dbReference>
<comment type="caution">
    <text evidence="2">The sequence shown here is derived from an EMBL/GenBank/DDBJ whole genome shotgun (WGS) entry which is preliminary data.</text>
</comment>
<dbReference type="EMBL" id="JACOPL010000008">
    <property type="protein sequence ID" value="MBC5725817.1"/>
    <property type="molecule type" value="Genomic_DNA"/>
</dbReference>
<dbReference type="Pfam" id="PF01979">
    <property type="entry name" value="Amidohydro_1"/>
    <property type="match status" value="1"/>
</dbReference>
<keyword evidence="2" id="KW-0378">Hydrolase</keyword>
<accession>A0A923RW86</accession>
<dbReference type="Gene3D" id="3.20.20.140">
    <property type="entry name" value="Metal-dependent hydrolases"/>
    <property type="match status" value="1"/>
</dbReference>
<dbReference type="InterPro" id="IPR006680">
    <property type="entry name" value="Amidohydro-rel"/>
</dbReference>
<evidence type="ECO:0000313" key="2">
    <source>
        <dbReference type="EMBL" id="MBC5725817.1"/>
    </source>
</evidence>
<organism evidence="2 3">
    <name type="scientific">Agathobaculum faecis</name>
    <dbReference type="NCBI Taxonomy" id="2763013"/>
    <lineage>
        <taxon>Bacteria</taxon>
        <taxon>Bacillati</taxon>
        <taxon>Bacillota</taxon>
        <taxon>Clostridia</taxon>
        <taxon>Eubacteriales</taxon>
        <taxon>Butyricicoccaceae</taxon>
        <taxon>Agathobaculum</taxon>
    </lineage>
</organism>
<sequence length="407" mass="44533">MAVRYAEEAEVAFSKGGNMYQLRSKKYDIVIKNGTLIDTIGDFEKKEDLAVVAGKIAAIGTISTNDAKMCINAEGCYVSAGLIDYHCHVFHGGDWASCSAEAYALPNGVTTLVDAGSAGCGGFPIFWNSVAARSLVNVKAYIFVGTGGQVGLGCVEDENPDHINRDGIVELCQKYPNEIVGIKIKIDKDHLAPYGIEPLCEAIRLGEETGLRISAHATDPIVPVDEFIDLFRPGDIYCHMFHETGEGILDESGNVRSSIRHARERGVLFDAAHGKTNNFSLSCAKKAIDQGFLPDIISSDYTKISLSARYPFTMMLSEYLNLGMSFTEVLRCCTENPAKLLYGRSAPFLALGEAADLAILKIAERPVTFWDHYGNLVHGDQLIENKMTICNGEILFDQLEDKYQKFA</sequence>
<evidence type="ECO:0000313" key="3">
    <source>
        <dbReference type="Proteomes" id="UP000606499"/>
    </source>
</evidence>
<dbReference type="Proteomes" id="UP000606499">
    <property type="component" value="Unassembled WGS sequence"/>
</dbReference>
<dbReference type="GO" id="GO:0016810">
    <property type="term" value="F:hydrolase activity, acting on carbon-nitrogen (but not peptide) bonds"/>
    <property type="evidence" value="ECO:0007669"/>
    <property type="project" value="InterPro"/>
</dbReference>
<dbReference type="SUPFAM" id="SSF51338">
    <property type="entry name" value="Composite domain of metallo-dependent hydrolases"/>
    <property type="match status" value="1"/>
</dbReference>
<evidence type="ECO:0000259" key="1">
    <source>
        <dbReference type="Pfam" id="PF01979"/>
    </source>
</evidence>
<dbReference type="RefSeq" id="WP_147573722.1">
    <property type="nucleotide sequence ID" value="NZ_JACOPL010000008.1"/>
</dbReference>
<dbReference type="AlphaFoldDB" id="A0A923RW86"/>
<reference evidence="2" key="1">
    <citation type="submission" date="2020-08" db="EMBL/GenBank/DDBJ databases">
        <title>Genome public.</title>
        <authorList>
            <person name="Liu C."/>
            <person name="Sun Q."/>
        </authorList>
    </citation>
    <scope>NUCLEOTIDE SEQUENCE</scope>
    <source>
        <strain evidence="2">NSJ-28</strain>
    </source>
</reference>
<gene>
    <name evidence="2" type="ORF">H8S45_10165</name>
</gene>
<dbReference type="InterPro" id="IPR020043">
    <property type="entry name" value="Deacetylase_Atu3266-like"/>
</dbReference>
<dbReference type="Gene3D" id="2.30.40.10">
    <property type="entry name" value="Urease, subunit C, domain 1"/>
    <property type="match status" value="1"/>
</dbReference>
<dbReference type="InterPro" id="IPR011059">
    <property type="entry name" value="Metal-dep_hydrolase_composite"/>
</dbReference>
<proteinExistence type="predicted"/>
<dbReference type="InterPro" id="IPR032466">
    <property type="entry name" value="Metal_Hydrolase"/>
</dbReference>
<name>A0A923RW86_9FIRM</name>